<dbReference type="AlphaFoldDB" id="A0A0E0EFA9"/>
<dbReference type="STRING" id="40149.A0A0E0EFA9"/>
<dbReference type="Gramene" id="OMERI07G20840.1">
    <property type="protein sequence ID" value="OMERI07G20840.1"/>
    <property type="gene ID" value="OMERI07G20840"/>
</dbReference>
<evidence type="ECO:0000313" key="1">
    <source>
        <dbReference type="EnsemblPlants" id="OMERI07G20840.1"/>
    </source>
</evidence>
<name>A0A0E0EFA9_9ORYZ</name>
<protein>
    <submittedName>
        <fullName evidence="1">Uncharacterized protein</fullName>
    </submittedName>
</protein>
<accession>A0A0E0EFA9</accession>
<evidence type="ECO:0000313" key="2">
    <source>
        <dbReference type="Proteomes" id="UP000008021"/>
    </source>
</evidence>
<reference evidence="1" key="1">
    <citation type="submission" date="2015-04" db="UniProtKB">
        <authorList>
            <consortium name="EnsemblPlants"/>
        </authorList>
    </citation>
    <scope>IDENTIFICATION</scope>
</reference>
<dbReference type="PANTHER" id="PTHR33115:SF73">
    <property type="entry name" value="OS07G0649300 PROTEIN"/>
    <property type="match status" value="1"/>
</dbReference>
<dbReference type="Proteomes" id="UP000008021">
    <property type="component" value="Chromosome 7"/>
</dbReference>
<reference evidence="1" key="2">
    <citation type="submission" date="2018-05" db="EMBL/GenBank/DDBJ databases">
        <title>OmerRS3 (Oryza meridionalis Reference Sequence Version 3).</title>
        <authorList>
            <person name="Zhang J."/>
            <person name="Kudrna D."/>
            <person name="Lee S."/>
            <person name="Talag J."/>
            <person name="Welchert J."/>
            <person name="Wing R.A."/>
        </authorList>
    </citation>
    <scope>NUCLEOTIDE SEQUENCE [LARGE SCALE GENOMIC DNA]</scope>
    <source>
        <strain evidence="1">cv. OR44</strain>
    </source>
</reference>
<dbReference type="PANTHER" id="PTHR33115">
    <property type="entry name" value="ARM REPEAT SUPERFAMILY PROTEIN"/>
    <property type="match status" value="1"/>
</dbReference>
<dbReference type="HOGENOM" id="CLU_161660_2_0_1"/>
<sequence>MENTINGEHIVQIRGVQAEGKTAAPEKRLNRFVHLVAMTERLGNALGAMSFTWATVVLLGGYPDNLNSTDFWLATAIVFLEAIRYELQPN</sequence>
<dbReference type="EnsemblPlants" id="OMERI07G20840.1">
    <property type="protein sequence ID" value="OMERI07G20840.1"/>
    <property type="gene ID" value="OMERI07G20840"/>
</dbReference>
<keyword evidence="2" id="KW-1185">Reference proteome</keyword>
<proteinExistence type="predicted"/>
<organism evidence="1">
    <name type="scientific">Oryza meridionalis</name>
    <dbReference type="NCBI Taxonomy" id="40149"/>
    <lineage>
        <taxon>Eukaryota</taxon>
        <taxon>Viridiplantae</taxon>
        <taxon>Streptophyta</taxon>
        <taxon>Embryophyta</taxon>
        <taxon>Tracheophyta</taxon>
        <taxon>Spermatophyta</taxon>
        <taxon>Magnoliopsida</taxon>
        <taxon>Liliopsida</taxon>
        <taxon>Poales</taxon>
        <taxon>Poaceae</taxon>
        <taxon>BOP clade</taxon>
        <taxon>Oryzoideae</taxon>
        <taxon>Oryzeae</taxon>
        <taxon>Oryzinae</taxon>
        <taxon>Oryza</taxon>
    </lineage>
</organism>